<evidence type="ECO:0000313" key="1">
    <source>
        <dbReference type="EMBL" id="AEI70046.1"/>
    </source>
</evidence>
<dbReference type="EMBL" id="JF411744">
    <property type="protein sequence ID" value="AEI70046.1"/>
    <property type="molecule type" value="Genomic_DNA"/>
</dbReference>
<reference evidence="1 2" key="2">
    <citation type="journal article" date="1995" name="Virology">
        <title>Analysis of 43 kb of the Chlorella virus PBCV-1 330-kb genome: map positions 45 to 88.</title>
        <authorList>
            <person name="Li Y."/>
            <person name="Lu Z."/>
            <person name="Burbank D.E."/>
            <person name="Kutish G.F."/>
            <person name="Rock D.L."/>
            <person name="Van Etten J.L."/>
        </authorList>
    </citation>
    <scope>NUCLEOTIDE SEQUENCE [LARGE SCALE GENOMIC DNA]</scope>
</reference>
<reference evidence="1 2" key="8">
    <citation type="journal article" date="2010" name="J. Virol.">
        <title>Microarray analysis of Paramecium bursaria chlorella virus 1 transcription.</title>
        <authorList>
            <person name="Yanai-Balser G.M."/>
            <person name="Duncan G.A."/>
            <person name="Eudy J.D."/>
            <person name="Wang D."/>
            <person name="Li X."/>
            <person name="Agarkova I.V."/>
            <person name="Dunigan D.D."/>
            <person name="Van Etten J.L."/>
        </authorList>
    </citation>
    <scope>NUCLEOTIDE SEQUENCE [LARGE SCALE GENOMIC DNA]</scope>
</reference>
<dbReference type="Proteomes" id="UP000000862">
    <property type="component" value="Segment"/>
</dbReference>
<reference evidence="1 2" key="4">
    <citation type="journal article" date="1996" name="Virology">
        <title>Analysis of 76 kb of the chlorella virus PBCV-1 330-kb genome: map positions 182 to 258.</title>
        <authorList>
            <person name="Kutish G.F."/>
            <person name="Li Y."/>
            <person name="Lu Z."/>
            <person name="Furuta M."/>
            <person name="Rock D.L."/>
            <person name="Van Etten J.L."/>
        </authorList>
    </citation>
    <scope>NUCLEOTIDE SEQUENCE [LARGE SCALE GENOMIC DNA]</scope>
</reference>
<reference evidence="1 2" key="6">
    <citation type="journal article" date="1999" name="Virology">
        <title>Chlorella virus PBCV-1 encodes a functional homospermidine synthase.</title>
        <authorList>
            <person name="Kaiser A."/>
            <person name="Vollmert M."/>
            <person name="Tholl D."/>
            <person name="Graves M.V."/>
            <person name="Gurnon J.R."/>
            <person name="Xing W."/>
            <person name="Lisec A.D."/>
            <person name="Nickerson K.W."/>
            <person name="Van Etten J.L."/>
        </authorList>
    </citation>
    <scope>NUCLEOTIDE SEQUENCE [LARGE SCALE GENOMIC DNA]</scope>
</reference>
<reference evidence="1 2" key="1">
    <citation type="journal article" date="1995" name="Virology">
        <title>Analysis of 45 kb of DNA located at the left end of the chlorella virus PBCV-1 genome.</title>
        <authorList>
            <person name="Lu Z."/>
            <person name="Li Y."/>
            <person name="Zhang Y."/>
            <person name="Kutish G.F."/>
            <person name="Rock D.L."/>
            <person name="Van Etten J.L."/>
        </authorList>
    </citation>
    <scope>NUCLEOTIDE SEQUENCE [LARGE SCALE GENOMIC DNA]</scope>
</reference>
<reference evidence="1 2" key="7">
    <citation type="journal article" date="2000" name="Virology">
        <title>Characterization of a beta-1,3-glucanase encoded by chlorella virus PBCV-1.</title>
        <authorList>
            <person name="Sun L."/>
            <person name="Gurnon J.R."/>
            <person name="Adams B.J."/>
            <person name="Graves M.V."/>
            <person name="Van Etten J.L."/>
        </authorList>
    </citation>
    <scope>NUCLEOTIDE SEQUENCE [LARGE SCALE GENOMIC DNA]</scope>
</reference>
<organismHost>
    <name type="scientific">Chlorella</name>
    <dbReference type="NCBI Taxonomy" id="3071"/>
</organismHost>
<dbReference type="RefSeq" id="YP_004678901.1">
    <property type="nucleotide sequence ID" value="NC_000852.5"/>
</dbReference>
<evidence type="ECO:0000313" key="2">
    <source>
        <dbReference type="Proteomes" id="UP000000862"/>
    </source>
</evidence>
<proteinExistence type="predicted"/>
<dbReference type="GeneID" id="10971199"/>
<name>F8TTY5_PBCV1</name>
<accession>F8TTY5</accession>
<sequence>MITYHGMKCFISITSTLYYKELYYVLNPKPTLKFLHIEYRIYILFVP</sequence>
<keyword evidence="2" id="KW-1185">Reference proteome</keyword>
<dbReference type="KEGG" id="vg:10971199"/>
<gene>
    <name evidence="1" type="primary">a138aR</name>
</gene>
<reference evidence="1 2" key="5">
    <citation type="journal article" date="1997" name="Virology">
        <title>Analysis of 74 kb of DNA located at the right end of the 330-kb chlorella virus PBCV-1 genome.</title>
        <authorList>
            <person name="Li Y."/>
            <person name="Lu Z."/>
            <person name="Sun L."/>
            <person name="Ropp S."/>
            <person name="Kutish G.F."/>
            <person name="Rock D.L."/>
            <person name="Van Etten J.L."/>
        </authorList>
    </citation>
    <scope>NUCLEOTIDE SEQUENCE [LARGE SCALE GENOMIC DNA]</scope>
</reference>
<protein>
    <submittedName>
        <fullName evidence="1">Uncharacterized protein</fullName>
    </submittedName>
</protein>
<reference evidence="1 2" key="3">
    <citation type="journal article" date="1996" name="Virology">
        <title>Analysis of 94 kb of the chlorella virus PBCV-1 330-kb genome: map positions 88 to 182.</title>
        <authorList>
            <person name="Lu Z."/>
            <person name="Li Y."/>
            <person name="Que Q."/>
            <person name="Kutish G.F."/>
            <person name="Rock D.L."/>
            <person name="Van Etten J.L."/>
        </authorList>
    </citation>
    <scope>NUCLEOTIDE SEQUENCE [LARGE SCALE GENOMIC DNA]</scope>
</reference>
<organism evidence="1 2">
    <name type="scientific">Paramecium bursaria Chlorella virus 1</name>
    <name type="common">PBCV-1</name>
    <dbReference type="NCBI Taxonomy" id="10506"/>
    <lineage>
        <taxon>Viruses</taxon>
        <taxon>Varidnaviria</taxon>
        <taxon>Bamfordvirae</taxon>
        <taxon>Nucleocytoviricota</taxon>
        <taxon>Megaviricetes</taxon>
        <taxon>Algavirales</taxon>
        <taxon>Phycodnaviridae</taxon>
        <taxon>Chlorovirus</taxon>
        <taxon>Chlorovirus vanettense</taxon>
    </lineage>
</organism>